<reference evidence="1" key="2">
    <citation type="journal article" date="2015" name="Fish Shellfish Immunol.">
        <title>Early steps in the European eel (Anguilla anguilla)-Vibrio vulnificus interaction in the gills: Role of the RtxA13 toxin.</title>
        <authorList>
            <person name="Callol A."/>
            <person name="Pajuelo D."/>
            <person name="Ebbesson L."/>
            <person name="Teles M."/>
            <person name="MacKenzie S."/>
            <person name="Amaro C."/>
        </authorList>
    </citation>
    <scope>NUCLEOTIDE SEQUENCE</scope>
</reference>
<dbReference type="AlphaFoldDB" id="A0A0E9Q2J8"/>
<name>A0A0E9Q2J8_ANGAN</name>
<accession>A0A0E9Q2J8</accession>
<organism evidence="1">
    <name type="scientific">Anguilla anguilla</name>
    <name type="common">European freshwater eel</name>
    <name type="synonym">Muraena anguilla</name>
    <dbReference type="NCBI Taxonomy" id="7936"/>
    <lineage>
        <taxon>Eukaryota</taxon>
        <taxon>Metazoa</taxon>
        <taxon>Chordata</taxon>
        <taxon>Craniata</taxon>
        <taxon>Vertebrata</taxon>
        <taxon>Euteleostomi</taxon>
        <taxon>Actinopterygii</taxon>
        <taxon>Neopterygii</taxon>
        <taxon>Teleostei</taxon>
        <taxon>Anguilliformes</taxon>
        <taxon>Anguillidae</taxon>
        <taxon>Anguilla</taxon>
    </lineage>
</organism>
<proteinExistence type="predicted"/>
<evidence type="ECO:0000313" key="1">
    <source>
        <dbReference type="EMBL" id="JAH10570.1"/>
    </source>
</evidence>
<reference evidence="1" key="1">
    <citation type="submission" date="2014-11" db="EMBL/GenBank/DDBJ databases">
        <authorList>
            <person name="Amaro Gonzalez C."/>
        </authorList>
    </citation>
    <scope>NUCLEOTIDE SEQUENCE</scope>
</reference>
<protein>
    <submittedName>
        <fullName evidence="1">Uncharacterized protein</fullName>
    </submittedName>
</protein>
<sequence>MTWTCPGLNDHMRVPPIPFCTVSGSKLYSVEGLGTAMGDITVTLSIVMKHTARGLHCAIT</sequence>
<dbReference type="EMBL" id="GBXM01098007">
    <property type="protein sequence ID" value="JAH10570.1"/>
    <property type="molecule type" value="Transcribed_RNA"/>
</dbReference>